<dbReference type="InterPro" id="IPR004421">
    <property type="entry name" value="Carbamoyltransferase_HypF"/>
</dbReference>
<dbReference type="SUPFAM" id="SSF54975">
    <property type="entry name" value="Acylphosphatase/BLUF domain-like"/>
    <property type="match status" value="1"/>
</dbReference>
<dbReference type="Gene3D" id="3.30.110.120">
    <property type="match status" value="1"/>
</dbReference>
<evidence type="ECO:0000256" key="5">
    <source>
        <dbReference type="ARBA" id="ARBA00022771"/>
    </source>
</evidence>
<evidence type="ECO:0000256" key="3">
    <source>
        <dbReference type="ARBA" id="ARBA00022598"/>
    </source>
</evidence>
<dbReference type="SUPFAM" id="SSF53067">
    <property type="entry name" value="Actin-like ATPase domain"/>
    <property type="match status" value="1"/>
</dbReference>
<dbReference type="GO" id="GO:0051604">
    <property type="term" value="P:protein maturation"/>
    <property type="evidence" value="ECO:0007669"/>
    <property type="project" value="TreeGrafter"/>
</dbReference>
<reference evidence="12" key="1">
    <citation type="submission" date="2018-06" db="EMBL/GenBank/DDBJ databases">
        <authorList>
            <person name="Zhirakovskaya E."/>
        </authorList>
    </citation>
    <scope>NUCLEOTIDE SEQUENCE</scope>
</reference>
<gene>
    <name evidence="12" type="ORF">MNBD_NITROSPINAE01-1173</name>
</gene>
<sequence>MTCCDPLLKRKKITVAGIVQGVGFRPFVYNLAIKLDLSGFVTNNVSGVFIEIEGEEETVALFEKELKEHAPPLAHITKIESKPTPMLGTSGFAIRKSDGTGEKTALITPDCDVCAECVKELFDKADRRYRYPFINCTNCGPRFSIVNDVPYDRQYTSMAEFKMCKECEAEYKNPADRRYHAQPIACPVCGPAVKLFNEQFDDLNCKNPIEKTAKLIDDGMIVAVKGIGGYHLVADATNETAVKRLREKKKRDEKPFAVMTKEIDVLKTFAHVGVREEALIKSVSRPITLVRKKSDATLKGVAPGNKYIGAMLPYTPIHHLLMSEVKSDALIMTSANISDEPIVFTEDEARIKLKGIADAYLVHNREILNRADDSIERMMKHGPVVLRRSRGYTPAPIMLSREHPKILAVGGEMKNTFCFTKGNLAFLSQHIGDLKYESVYDSFISWIERFHKLLDIKKPDAIAYDLHPSYLSHKYALEQKDVPLFGIQHHHAHMVSCMAENHVEQDGIGIIFDGTGYGDDGQIWGSEFLVGGVDGYTRMATIKPIPLPGGERAIREPYRMALAVLLELYGDDLPNLDIEWLRDIDENTFSNIRKMTEQKINTPMSHGMGRVFDTAGALLDIKPVASFEGQTAMELEMACAENITDSYPVVIDESRQPVTLDFYPLFRQMINDRMNNVEVPVIAAKFHNSVAKGAFAVAKKIRGISGIDHVFMSGGVFQNAYLSDKLGEMLENGGFTVFRHSRVPPNDGGLSLGQAVITARRFEKMKREESLHVRRGADESY</sequence>
<dbReference type="AlphaFoldDB" id="A0A3B1BVF3"/>
<dbReference type="Gene3D" id="3.90.870.50">
    <property type="match status" value="1"/>
</dbReference>
<feature type="domain" description="YrdC-like" evidence="11">
    <location>
        <begin position="206"/>
        <end position="391"/>
    </location>
</feature>
<name>A0A3B1BVF3_9ZZZZ</name>
<dbReference type="InterPro" id="IPR001792">
    <property type="entry name" value="Acylphosphatase-like_dom"/>
</dbReference>
<dbReference type="InterPro" id="IPR017968">
    <property type="entry name" value="Acylphosphatase_CS"/>
</dbReference>
<dbReference type="EMBL" id="UOGC01000073">
    <property type="protein sequence ID" value="VAX18531.1"/>
    <property type="molecule type" value="Genomic_DNA"/>
</dbReference>
<evidence type="ECO:0000313" key="12">
    <source>
        <dbReference type="EMBL" id="VAX18531.1"/>
    </source>
</evidence>
<dbReference type="InterPro" id="IPR006070">
    <property type="entry name" value="Sua5-like_dom"/>
</dbReference>
<evidence type="ECO:0000256" key="4">
    <source>
        <dbReference type="ARBA" id="ARBA00022723"/>
    </source>
</evidence>
<evidence type="ECO:0000259" key="11">
    <source>
        <dbReference type="PROSITE" id="PS51163"/>
    </source>
</evidence>
<dbReference type="InterPro" id="IPR041440">
    <property type="entry name" value="HypF_C"/>
</dbReference>
<keyword evidence="5" id="KW-0863">Zinc-finger</keyword>
<evidence type="ECO:0000256" key="1">
    <source>
        <dbReference type="ARBA" id="ARBA00004711"/>
    </source>
</evidence>
<dbReference type="InterPro" id="IPR036046">
    <property type="entry name" value="Acylphosphatase-like_dom_sf"/>
</dbReference>
<dbReference type="PIRSF" id="PIRSF006256">
    <property type="entry name" value="CMPcnvr_hdrg_mat"/>
    <property type="match status" value="1"/>
</dbReference>
<dbReference type="NCBIfam" id="TIGR00143">
    <property type="entry name" value="hypF"/>
    <property type="match status" value="1"/>
</dbReference>
<dbReference type="Pfam" id="PF07503">
    <property type="entry name" value="zf-HYPF"/>
    <property type="match status" value="2"/>
</dbReference>
<dbReference type="PROSITE" id="PS51160">
    <property type="entry name" value="ACYLPHOSPHATASE_3"/>
    <property type="match status" value="1"/>
</dbReference>
<comment type="catalytic activity">
    <reaction evidence="7">
        <text>C-terminal L-cysteinyl-[HypE protein] + carbamoyl phosphate + ATP + H2O = C-terminal S-carboxamide-L-cysteinyl-[HypE protein] + AMP + phosphate + diphosphate + H(+)</text>
        <dbReference type="Rhea" id="RHEA:55636"/>
        <dbReference type="Rhea" id="RHEA-COMP:14247"/>
        <dbReference type="Rhea" id="RHEA-COMP:14392"/>
        <dbReference type="ChEBI" id="CHEBI:15377"/>
        <dbReference type="ChEBI" id="CHEBI:15378"/>
        <dbReference type="ChEBI" id="CHEBI:30616"/>
        <dbReference type="ChEBI" id="CHEBI:33019"/>
        <dbReference type="ChEBI" id="CHEBI:43474"/>
        <dbReference type="ChEBI" id="CHEBI:58228"/>
        <dbReference type="ChEBI" id="CHEBI:76913"/>
        <dbReference type="ChEBI" id="CHEBI:139126"/>
        <dbReference type="ChEBI" id="CHEBI:456215"/>
    </reaction>
</comment>
<dbReference type="PANTHER" id="PTHR42959:SF1">
    <property type="entry name" value="CARBAMOYLTRANSFERASE HYPF"/>
    <property type="match status" value="1"/>
</dbReference>
<evidence type="ECO:0000259" key="10">
    <source>
        <dbReference type="PROSITE" id="PS51160"/>
    </source>
</evidence>
<dbReference type="InterPro" id="IPR055128">
    <property type="entry name" value="HypF_C_2"/>
</dbReference>
<dbReference type="Pfam" id="PF01300">
    <property type="entry name" value="Sua5_yciO_yrdC"/>
    <property type="match status" value="1"/>
</dbReference>
<evidence type="ECO:0000256" key="6">
    <source>
        <dbReference type="ARBA" id="ARBA00022833"/>
    </source>
</evidence>
<dbReference type="FunFam" id="3.30.420.40:FF:000124">
    <property type="entry name" value="Carbamoyltransferase HypF"/>
    <property type="match status" value="1"/>
</dbReference>
<evidence type="ECO:0000256" key="2">
    <source>
        <dbReference type="ARBA" id="ARBA00008097"/>
    </source>
</evidence>
<dbReference type="InterPro" id="IPR051060">
    <property type="entry name" value="Carbamoyltrans_HypF-like"/>
</dbReference>
<dbReference type="InterPro" id="IPR017945">
    <property type="entry name" value="DHBP_synth_RibB-like_a/b_dom"/>
</dbReference>
<proteinExistence type="inferred from homology"/>
<comment type="pathway">
    <text evidence="1">Protein modification; [NiFe] hydrogenase maturation.</text>
</comment>
<dbReference type="PROSITE" id="PS51163">
    <property type="entry name" value="YRDC"/>
    <property type="match status" value="1"/>
</dbReference>
<evidence type="ECO:0000256" key="7">
    <source>
        <dbReference type="ARBA" id="ARBA00048220"/>
    </source>
</evidence>
<evidence type="ECO:0000256" key="9">
    <source>
        <dbReference type="ARBA" id="ARBA00078219"/>
    </source>
</evidence>
<dbReference type="PANTHER" id="PTHR42959">
    <property type="entry name" value="CARBAMOYLTRANSFERASE"/>
    <property type="match status" value="1"/>
</dbReference>
<organism evidence="12">
    <name type="scientific">hydrothermal vent metagenome</name>
    <dbReference type="NCBI Taxonomy" id="652676"/>
    <lineage>
        <taxon>unclassified sequences</taxon>
        <taxon>metagenomes</taxon>
        <taxon>ecological metagenomes</taxon>
    </lineage>
</organism>
<dbReference type="PROSITE" id="PS00150">
    <property type="entry name" value="ACYLPHOSPHATASE_1"/>
    <property type="match status" value="1"/>
</dbReference>
<keyword evidence="3" id="KW-0436">Ligase</keyword>
<dbReference type="InterPro" id="IPR011125">
    <property type="entry name" value="Znf_HypF"/>
</dbReference>
<comment type="similarity">
    <text evidence="2">Belongs to the carbamoyltransferase HypF family.</text>
</comment>
<dbReference type="Gene3D" id="3.30.420.360">
    <property type="match status" value="1"/>
</dbReference>
<keyword evidence="6" id="KW-0862">Zinc</keyword>
<dbReference type="SUPFAM" id="SSF55821">
    <property type="entry name" value="YrdC/RibB"/>
    <property type="match status" value="1"/>
</dbReference>
<accession>A0A3B1BVF3</accession>
<dbReference type="Pfam" id="PF00708">
    <property type="entry name" value="Acylphosphatase"/>
    <property type="match status" value="1"/>
</dbReference>
<dbReference type="UniPathway" id="UPA00335"/>
<protein>
    <recommendedName>
        <fullName evidence="8">Carbamoyl phosphate-converting enzyme HypF</fullName>
    </recommendedName>
    <alternativeName>
        <fullName evidence="9">[NiFe]-hydrogenase maturation factor HypF</fullName>
    </alternativeName>
</protein>
<dbReference type="InterPro" id="IPR043129">
    <property type="entry name" value="ATPase_NBD"/>
</dbReference>
<dbReference type="Pfam" id="PF22521">
    <property type="entry name" value="HypF_C_2"/>
    <property type="match status" value="1"/>
</dbReference>
<dbReference type="GO" id="GO:0003725">
    <property type="term" value="F:double-stranded RNA binding"/>
    <property type="evidence" value="ECO:0007669"/>
    <property type="project" value="InterPro"/>
</dbReference>
<dbReference type="GO" id="GO:0016743">
    <property type="term" value="F:carboxyl- or carbamoyltransferase activity"/>
    <property type="evidence" value="ECO:0007669"/>
    <property type="project" value="InterPro"/>
</dbReference>
<keyword evidence="4" id="KW-0479">Metal-binding</keyword>
<evidence type="ECO:0000256" key="8">
    <source>
        <dbReference type="ARBA" id="ARBA00075001"/>
    </source>
</evidence>
<dbReference type="Pfam" id="PF17788">
    <property type="entry name" value="HypF_C"/>
    <property type="match status" value="1"/>
</dbReference>
<dbReference type="GO" id="GO:0016874">
    <property type="term" value="F:ligase activity"/>
    <property type="evidence" value="ECO:0007669"/>
    <property type="project" value="UniProtKB-KW"/>
</dbReference>
<feature type="domain" description="Acylphosphatase-like" evidence="10">
    <location>
        <begin position="10"/>
        <end position="96"/>
    </location>
</feature>
<dbReference type="GO" id="GO:0008270">
    <property type="term" value="F:zinc ion binding"/>
    <property type="evidence" value="ECO:0007669"/>
    <property type="project" value="UniProtKB-KW"/>
</dbReference>
<dbReference type="Gene3D" id="3.30.420.40">
    <property type="match status" value="1"/>
</dbReference>